<accession>A0A8T4C9A0</accession>
<feature type="transmembrane region" description="Helical" evidence="2">
    <location>
        <begin position="31"/>
        <end position="55"/>
    </location>
</feature>
<feature type="transmembrane region" description="Helical" evidence="2">
    <location>
        <begin position="67"/>
        <end position="87"/>
    </location>
</feature>
<feature type="compositionally biased region" description="Low complexity" evidence="1">
    <location>
        <begin position="7"/>
        <end position="20"/>
    </location>
</feature>
<evidence type="ECO:0000313" key="4">
    <source>
        <dbReference type="Proteomes" id="UP000774699"/>
    </source>
</evidence>
<organism evidence="3 4">
    <name type="scientific">Candidatus Iainarchaeum sp</name>
    <dbReference type="NCBI Taxonomy" id="3101447"/>
    <lineage>
        <taxon>Archaea</taxon>
        <taxon>Candidatus Iainarchaeota</taxon>
        <taxon>Candidatus Iainarchaeia</taxon>
        <taxon>Candidatus Iainarchaeales</taxon>
        <taxon>Candidatus Iainarchaeaceae</taxon>
        <taxon>Candidatus Iainarchaeum</taxon>
    </lineage>
</organism>
<proteinExistence type="predicted"/>
<sequence length="154" mass="17507">MKKHPRPSSQSPRASPAHAHTTAHHTHSPMFYAWELITLSCVFFVAEAFFGHPFIHVDTETEHILELAVEGAEVILIAEVALLLIVARDKVSHIKRNWCNILAVAPAGGSLRIVTIIKITWHAFEKTRLGHFFKHPIQYSRRWIRVKLGLRPLA</sequence>
<keyword evidence="2" id="KW-1133">Transmembrane helix</keyword>
<feature type="region of interest" description="Disordered" evidence="1">
    <location>
        <begin position="1"/>
        <end position="20"/>
    </location>
</feature>
<evidence type="ECO:0000256" key="1">
    <source>
        <dbReference type="SAM" id="MobiDB-lite"/>
    </source>
</evidence>
<reference evidence="3" key="1">
    <citation type="submission" date="2019-03" db="EMBL/GenBank/DDBJ databases">
        <title>Lake Tanganyika Metagenome-Assembled Genomes (MAGs).</title>
        <authorList>
            <person name="Tran P."/>
        </authorList>
    </citation>
    <scope>NUCLEOTIDE SEQUENCE</scope>
    <source>
        <strain evidence="3">M_DeepCast_50m_m2_156</strain>
    </source>
</reference>
<dbReference type="AlphaFoldDB" id="A0A8T4C9A0"/>
<keyword evidence="2" id="KW-0472">Membrane</keyword>
<gene>
    <name evidence="3" type="ORF">FJY86_00105</name>
</gene>
<keyword evidence="2" id="KW-0812">Transmembrane</keyword>
<dbReference type="EMBL" id="VGJJ01000001">
    <property type="protein sequence ID" value="MBM3281735.1"/>
    <property type="molecule type" value="Genomic_DNA"/>
</dbReference>
<name>A0A8T4C9A0_9ARCH</name>
<comment type="caution">
    <text evidence="3">The sequence shown here is derived from an EMBL/GenBank/DDBJ whole genome shotgun (WGS) entry which is preliminary data.</text>
</comment>
<evidence type="ECO:0000256" key="2">
    <source>
        <dbReference type="SAM" id="Phobius"/>
    </source>
</evidence>
<protein>
    <submittedName>
        <fullName evidence="3">Uncharacterized protein</fullName>
    </submittedName>
</protein>
<evidence type="ECO:0000313" key="3">
    <source>
        <dbReference type="EMBL" id="MBM3281735.1"/>
    </source>
</evidence>
<dbReference type="Proteomes" id="UP000774699">
    <property type="component" value="Unassembled WGS sequence"/>
</dbReference>